<keyword evidence="5" id="KW-0136">Cellulose degradation</keyword>
<keyword evidence="7" id="KW-0624">Polysaccharide degradation</keyword>
<dbReference type="GO" id="GO:0008810">
    <property type="term" value="F:cellulase activity"/>
    <property type="evidence" value="ECO:0007669"/>
    <property type="project" value="UniProtKB-EC"/>
</dbReference>
<evidence type="ECO:0000256" key="2">
    <source>
        <dbReference type="ARBA" id="ARBA00009209"/>
    </source>
</evidence>
<accession>A0AA42LG08</accession>
<evidence type="ECO:0000313" key="10">
    <source>
        <dbReference type="Proteomes" id="UP001161137"/>
    </source>
</evidence>
<dbReference type="NCBIfam" id="NF008305">
    <property type="entry name" value="PRK11097.1"/>
    <property type="match status" value="1"/>
</dbReference>
<dbReference type="SUPFAM" id="SSF48208">
    <property type="entry name" value="Six-hairpin glycosidases"/>
    <property type="match status" value="1"/>
</dbReference>
<dbReference type="RefSeq" id="WP_196461227.1">
    <property type="nucleotide sequence ID" value="NZ_JACFYY010000023.1"/>
</dbReference>
<name>A0AA42LG08_9GAMM</name>
<evidence type="ECO:0000256" key="4">
    <source>
        <dbReference type="ARBA" id="ARBA00022801"/>
    </source>
</evidence>
<comment type="caution">
    <text evidence="9">The sequence shown here is derived from an EMBL/GenBank/DDBJ whole genome shotgun (WGS) entry which is preliminary data.</text>
</comment>
<keyword evidence="6 9" id="KW-0326">Glycosidase</keyword>
<keyword evidence="7" id="KW-0119">Carbohydrate metabolism</keyword>
<dbReference type="InterPro" id="IPR008928">
    <property type="entry name" value="6-hairpin_glycosidase_sf"/>
</dbReference>
<dbReference type="EMBL" id="JAOCDH010000035">
    <property type="protein sequence ID" value="MDH0704191.1"/>
    <property type="molecule type" value="Genomic_DNA"/>
</dbReference>
<evidence type="ECO:0000256" key="3">
    <source>
        <dbReference type="ARBA" id="ARBA00012601"/>
    </source>
</evidence>
<comment type="similarity">
    <text evidence="2">Belongs to the glycosyl hydrolase 8 (cellulase D) family.</text>
</comment>
<feature type="chain" id="PRO_5041250105" description="cellulase" evidence="8">
    <location>
        <begin position="23"/>
        <end position="389"/>
    </location>
</feature>
<evidence type="ECO:0000256" key="8">
    <source>
        <dbReference type="SAM" id="SignalP"/>
    </source>
</evidence>
<reference evidence="9" key="1">
    <citation type="submission" date="2022-09" db="EMBL/GenBank/DDBJ databases">
        <title>Intensive care unit water sources are persistently colonized with multi-drug resistant bacteria and are the site of extensive horizontal gene transfer of antibiotic resistance genes.</title>
        <authorList>
            <person name="Diorio-Toth L."/>
        </authorList>
    </citation>
    <scope>NUCLEOTIDE SEQUENCE</scope>
    <source>
        <strain evidence="9">GD03863</strain>
    </source>
</reference>
<keyword evidence="4 9" id="KW-0378">Hydrolase</keyword>
<keyword evidence="8" id="KW-0732">Signal</keyword>
<dbReference type="GO" id="GO:0030245">
    <property type="term" value="P:cellulose catabolic process"/>
    <property type="evidence" value="ECO:0007669"/>
    <property type="project" value="UniProtKB-KW"/>
</dbReference>
<evidence type="ECO:0000256" key="6">
    <source>
        <dbReference type="ARBA" id="ARBA00023295"/>
    </source>
</evidence>
<evidence type="ECO:0000256" key="5">
    <source>
        <dbReference type="ARBA" id="ARBA00023001"/>
    </source>
</evidence>
<protein>
    <recommendedName>
        <fullName evidence="3">cellulase</fullName>
        <ecNumber evidence="3">3.2.1.4</ecNumber>
    </recommendedName>
</protein>
<dbReference type="PRINTS" id="PR00735">
    <property type="entry name" value="GLHYDRLASE8"/>
</dbReference>
<gene>
    <name evidence="9" type="primary">bcsZ</name>
    <name evidence="9" type="ORF">N5D41_22200</name>
</gene>
<dbReference type="EC" id="3.2.1.4" evidence="3"/>
<evidence type="ECO:0000256" key="7">
    <source>
        <dbReference type="ARBA" id="ARBA00023326"/>
    </source>
</evidence>
<dbReference type="Pfam" id="PF01270">
    <property type="entry name" value="Glyco_hydro_8"/>
    <property type="match status" value="1"/>
</dbReference>
<dbReference type="AlphaFoldDB" id="A0AA42LG08"/>
<organism evidence="9 10">
    <name type="scientific">Ectopseudomonas toyotomiensis</name>
    <dbReference type="NCBI Taxonomy" id="554344"/>
    <lineage>
        <taxon>Bacteria</taxon>
        <taxon>Pseudomonadati</taxon>
        <taxon>Pseudomonadota</taxon>
        <taxon>Gammaproteobacteria</taxon>
        <taxon>Pseudomonadales</taxon>
        <taxon>Pseudomonadaceae</taxon>
        <taxon>Ectopseudomonas</taxon>
    </lineage>
</organism>
<dbReference type="Proteomes" id="UP001161137">
    <property type="component" value="Unassembled WGS sequence"/>
</dbReference>
<dbReference type="InterPro" id="IPR002037">
    <property type="entry name" value="Glyco_hydro_8"/>
</dbReference>
<proteinExistence type="inferred from homology"/>
<evidence type="ECO:0000256" key="1">
    <source>
        <dbReference type="ARBA" id="ARBA00000966"/>
    </source>
</evidence>
<feature type="signal peptide" evidence="8">
    <location>
        <begin position="1"/>
        <end position="22"/>
    </location>
</feature>
<evidence type="ECO:0000313" key="9">
    <source>
        <dbReference type="EMBL" id="MDH0704191.1"/>
    </source>
</evidence>
<dbReference type="Gene3D" id="1.50.10.10">
    <property type="match status" value="1"/>
</dbReference>
<comment type="catalytic activity">
    <reaction evidence="1">
        <text>Endohydrolysis of (1-&gt;4)-beta-D-glucosidic linkages in cellulose, lichenin and cereal beta-D-glucans.</text>
        <dbReference type="EC" id="3.2.1.4"/>
    </reaction>
</comment>
<sequence>MKRGFIHCAALAVTLGHLPAQAACDEPWPLWQRFAETWVQADGRVLESSLLDNHSTSEGQAYALFFALVANDAERFAQIWRWSRENLAGNDPQSVLPAWLWGQGKDGRWQVQDANSASDADIWFAYALLEADRLWGRKEYRDDALALLGQVKAQEILDLPGLGPTLMPGPVGFVQPDHLWRLNPSYAPISVLRRLVSADPDGPWQQVVESSAKLLRDGGGHGFAADWVGYRGTSATSGLFVPDPFKGDIGSYDAIRVYLWAGMTDPGDPLAKPILDSLRGMARATAAIGMPPEKVAITTGETDGRAPFGFSAALVPFFQASAEPWLAEQQQRRAQAGLAQGRDGGSPVPIYYDYMLSLFGLGWAEKRYRFDADGRLEPLWESACSVKAP</sequence>
<dbReference type="InterPro" id="IPR012341">
    <property type="entry name" value="6hp_glycosidase-like_sf"/>
</dbReference>